<evidence type="ECO:0000256" key="9">
    <source>
        <dbReference type="ARBA" id="ARBA00047552"/>
    </source>
</evidence>
<dbReference type="InterPro" id="IPR010978">
    <property type="entry name" value="tRNA-bd_arm"/>
</dbReference>
<feature type="binding site" evidence="10">
    <location>
        <position position="661"/>
    </location>
    <ligand>
        <name>ATP</name>
        <dbReference type="ChEBI" id="CHEBI:30616"/>
    </ligand>
</feature>
<dbReference type="Proteomes" id="UP000231542">
    <property type="component" value="Unassembled WGS sequence"/>
</dbReference>
<dbReference type="InterPro" id="IPR001412">
    <property type="entry name" value="aa-tRNA-synth_I_CS"/>
</dbReference>
<keyword evidence="7 10" id="KW-0648">Protein biosynthesis</keyword>
<evidence type="ECO:0000259" key="12">
    <source>
        <dbReference type="Pfam" id="PF08264"/>
    </source>
</evidence>
<comment type="function">
    <text evidence="10">Catalyzes the attachment of valine to tRNA(Val). As ValRS can inadvertently accommodate and process structurally similar amino acids such as threonine, to avoid such errors, it has a 'posttransfer' editing activity that hydrolyzes mischarged Thr-tRNA(Val) in a tRNA-dependent manner.</text>
</comment>
<comment type="catalytic activity">
    <reaction evidence="9 10">
        <text>tRNA(Val) + L-valine + ATP = L-valyl-tRNA(Val) + AMP + diphosphate</text>
        <dbReference type="Rhea" id="RHEA:10704"/>
        <dbReference type="Rhea" id="RHEA-COMP:9672"/>
        <dbReference type="Rhea" id="RHEA-COMP:9708"/>
        <dbReference type="ChEBI" id="CHEBI:30616"/>
        <dbReference type="ChEBI" id="CHEBI:33019"/>
        <dbReference type="ChEBI" id="CHEBI:57762"/>
        <dbReference type="ChEBI" id="CHEBI:78442"/>
        <dbReference type="ChEBI" id="CHEBI:78537"/>
        <dbReference type="ChEBI" id="CHEBI:456215"/>
        <dbReference type="EC" id="6.1.1.9"/>
    </reaction>
</comment>
<dbReference type="PANTHER" id="PTHR11946">
    <property type="entry name" value="VALYL-TRNA SYNTHETASES"/>
    <property type="match status" value="1"/>
</dbReference>
<evidence type="ECO:0000256" key="6">
    <source>
        <dbReference type="ARBA" id="ARBA00022840"/>
    </source>
</evidence>
<dbReference type="SUPFAM" id="SSF46589">
    <property type="entry name" value="tRNA-binding arm"/>
    <property type="match status" value="1"/>
</dbReference>
<dbReference type="SUPFAM" id="SSF50677">
    <property type="entry name" value="ValRS/IleRS/LeuRS editing domain"/>
    <property type="match status" value="1"/>
</dbReference>
<dbReference type="InterPro" id="IPR037118">
    <property type="entry name" value="Val-tRNA_synth_C_sf"/>
</dbReference>
<dbReference type="Gene3D" id="3.90.740.10">
    <property type="entry name" value="Valyl/Leucyl/Isoleucyl-tRNA synthetase, editing domain"/>
    <property type="match status" value="1"/>
</dbReference>
<feature type="domain" description="Aminoacyl-tRNA synthetase class Ia" evidence="11">
    <location>
        <begin position="570"/>
        <end position="698"/>
    </location>
</feature>
<comment type="caution">
    <text evidence="14">The sequence shown here is derived from an EMBL/GenBank/DDBJ whole genome shotgun (WGS) entry which is preliminary data.</text>
</comment>
<dbReference type="EC" id="6.1.1.9" evidence="10"/>
<dbReference type="InterPro" id="IPR013155">
    <property type="entry name" value="M/V/L/I-tRNA-synth_anticd-bd"/>
</dbReference>
<dbReference type="Pfam" id="PF00133">
    <property type="entry name" value="tRNA-synt_1"/>
    <property type="match status" value="2"/>
</dbReference>
<dbReference type="InterPro" id="IPR009080">
    <property type="entry name" value="tRNAsynth_Ia_anticodon-bd"/>
</dbReference>
<feature type="domain" description="Aminoacyl-tRNA synthetase class Ia" evidence="11">
    <location>
        <begin position="20"/>
        <end position="444"/>
    </location>
</feature>
<evidence type="ECO:0000313" key="15">
    <source>
        <dbReference type="Proteomes" id="UP000231542"/>
    </source>
</evidence>
<evidence type="ECO:0000256" key="2">
    <source>
        <dbReference type="ARBA" id="ARBA00011245"/>
    </source>
</evidence>
<comment type="domain">
    <text evidence="10">ValRS has two distinct active sites: one for aminoacylation and one for editing. The misactivated threonine is translocated from the active site to the editing site.</text>
</comment>
<dbReference type="InterPro" id="IPR019499">
    <property type="entry name" value="Val-tRNA_synth_tRNA-bd"/>
</dbReference>
<keyword evidence="4 10" id="KW-0436">Ligase</keyword>
<keyword evidence="6 10" id="KW-0067">ATP-binding</keyword>
<dbReference type="EMBL" id="PEXU01000056">
    <property type="protein sequence ID" value="PIS42160.1"/>
    <property type="molecule type" value="Genomic_DNA"/>
</dbReference>
<name>A0A2H0YUM5_9BACT</name>
<evidence type="ECO:0000313" key="14">
    <source>
        <dbReference type="EMBL" id="PIS42160.1"/>
    </source>
</evidence>
<comment type="subcellular location">
    <subcellularLocation>
        <location evidence="1 10">Cytoplasm</location>
    </subcellularLocation>
</comment>
<comment type="subunit">
    <text evidence="2 10">Monomer.</text>
</comment>
<dbReference type="GO" id="GO:0002161">
    <property type="term" value="F:aminoacyl-tRNA deacylase activity"/>
    <property type="evidence" value="ECO:0007669"/>
    <property type="project" value="InterPro"/>
</dbReference>
<comment type="similarity">
    <text evidence="10">Belongs to the class-I aminoacyl-tRNA synthetase family. ValS type 1 subfamily.</text>
</comment>
<evidence type="ECO:0000256" key="1">
    <source>
        <dbReference type="ARBA" id="ARBA00004496"/>
    </source>
</evidence>
<evidence type="ECO:0000256" key="10">
    <source>
        <dbReference type="HAMAP-Rule" id="MF_02004"/>
    </source>
</evidence>
<dbReference type="Gene3D" id="1.10.287.380">
    <property type="entry name" value="Valyl-tRNA synthetase, C-terminal domain"/>
    <property type="match status" value="1"/>
</dbReference>
<dbReference type="Gene3D" id="1.10.730.10">
    <property type="entry name" value="Isoleucyl-tRNA Synthetase, Domain 1"/>
    <property type="match status" value="1"/>
</dbReference>
<gene>
    <name evidence="10" type="primary">valS</name>
    <name evidence="14" type="ORF">COT24_05075</name>
</gene>
<dbReference type="PRINTS" id="PR00986">
    <property type="entry name" value="TRNASYNTHVAL"/>
</dbReference>
<dbReference type="PROSITE" id="PS00178">
    <property type="entry name" value="AA_TRNA_LIGASE_I"/>
    <property type="match status" value="1"/>
</dbReference>
<feature type="short sequence motif" description="'KMSKS' region" evidence="10">
    <location>
        <begin position="658"/>
        <end position="662"/>
    </location>
</feature>
<dbReference type="GO" id="GO:0004832">
    <property type="term" value="F:valine-tRNA ligase activity"/>
    <property type="evidence" value="ECO:0007669"/>
    <property type="project" value="UniProtKB-UniRule"/>
</dbReference>
<accession>A0A2H0YUM5</accession>
<dbReference type="CDD" id="cd07962">
    <property type="entry name" value="Anticodon_Ia_Val"/>
    <property type="match status" value="1"/>
</dbReference>
<evidence type="ECO:0000256" key="8">
    <source>
        <dbReference type="ARBA" id="ARBA00023146"/>
    </source>
</evidence>
<feature type="short sequence motif" description="'HIGH' region" evidence="10">
    <location>
        <begin position="61"/>
        <end position="71"/>
    </location>
</feature>
<dbReference type="GO" id="GO:0005829">
    <property type="term" value="C:cytosol"/>
    <property type="evidence" value="ECO:0007669"/>
    <property type="project" value="TreeGrafter"/>
</dbReference>
<dbReference type="CDD" id="cd00817">
    <property type="entry name" value="ValRS_core"/>
    <property type="match status" value="1"/>
</dbReference>
<proteinExistence type="inferred from homology"/>
<comment type="domain">
    <text evidence="10">The C-terminal coiled-coil domain is crucial for aminoacylation activity.</text>
</comment>
<dbReference type="HAMAP" id="MF_02004">
    <property type="entry name" value="Val_tRNA_synth_type1"/>
    <property type="match status" value="1"/>
</dbReference>
<keyword evidence="5 10" id="KW-0547">Nucleotide-binding</keyword>
<organism evidence="14 15">
    <name type="scientific">Candidatus Kerfeldbacteria bacterium CG08_land_8_20_14_0_20_40_16</name>
    <dbReference type="NCBI Taxonomy" id="2014244"/>
    <lineage>
        <taxon>Bacteria</taxon>
        <taxon>Candidatus Kerfeldiibacteriota</taxon>
    </lineage>
</organism>
<feature type="domain" description="Valyl-tRNA synthetase tRNA-binding arm" evidence="13">
    <location>
        <begin position="925"/>
        <end position="988"/>
    </location>
</feature>
<dbReference type="Pfam" id="PF08264">
    <property type="entry name" value="Anticodon_1"/>
    <property type="match status" value="1"/>
</dbReference>
<keyword evidence="8 10" id="KW-0030">Aminoacyl-tRNA synthetase</keyword>
<evidence type="ECO:0000256" key="4">
    <source>
        <dbReference type="ARBA" id="ARBA00022598"/>
    </source>
</evidence>
<dbReference type="InterPro" id="IPR002300">
    <property type="entry name" value="aa-tRNA-synth_Ia"/>
</dbReference>
<dbReference type="GO" id="GO:0005524">
    <property type="term" value="F:ATP binding"/>
    <property type="evidence" value="ECO:0007669"/>
    <property type="project" value="UniProtKB-UniRule"/>
</dbReference>
<dbReference type="SUPFAM" id="SSF47323">
    <property type="entry name" value="Anticodon-binding domain of a subclass of class I aminoacyl-tRNA synthetases"/>
    <property type="match status" value="1"/>
</dbReference>
<evidence type="ECO:0000259" key="13">
    <source>
        <dbReference type="Pfam" id="PF10458"/>
    </source>
</evidence>
<protein>
    <recommendedName>
        <fullName evidence="10">Valine--tRNA ligase</fullName>
        <ecNumber evidence="10">6.1.1.9</ecNumber>
    </recommendedName>
    <alternativeName>
        <fullName evidence="10">Valyl-tRNA synthetase</fullName>
        <shortName evidence="10">ValRS</shortName>
    </alternativeName>
</protein>
<dbReference type="SUPFAM" id="SSF52374">
    <property type="entry name" value="Nucleotidylyl transferase"/>
    <property type="match status" value="1"/>
</dbReference>
<dbReference type="FunFam" id="3.40.50.620:FF:000032">
    <property type="entry name" value="Valine--tRNA ligase"/>
    <property type="match status" value="1"/>
</dbReference>
<keyword evidence="3 10" id="KW-0963">Cytoplasm</keyword>
<feature type="domain" description="Methionyl/Valyl/Leucyl/Isoleucyl-tRNA synthetase anticodon-binding" evidence="12">
    <location>
        <begin position="741"/>
        <end position="873"/>
    </location>
</feature>
<evidence type="ECO:0000256" key="5">
    <source>
        <dbReference type="ARBA" id="ARBA00022741"/>
    </source>
</evidence>
<keyword evidence="10" id="KW-0175">Coiled coil</keyword>
<evidence type="ECO:0000256" key="3">
    <source>
        <dbReference type="ARBA" id="ARBA00022490"/>
    </source>
</evidence>
<dbReference type="GO" id="GO:0006438">
    <property type="term" value="P:valyl-tRNA aminoacylation"/>
    <property type="evidence" value="ECO:0007669"/>
    <property type="project" value="UniProtKB-UniRule"/>
</dbReference>
<evidence type="ECO:0000256" key="7">
    <source>
        <dbReference type="ARBA" id="ARBA00022917"/>
    </source>
</evidence>
<dbReference type="InterPro" id="IPR033705">
    <property type="entry name" value="Anticodon_Ia_Val"/>
</dbReference>
<dbReference type="InterPro" id="IPR014729">
    <property type="entry name" value="Rossmann-like_a/b/a_fold"/>
</dbReference>
<sequence>MTYMKELPKTYNPKLVEDKIYQLWENSDYFNPDDLPAVARRAKAGLPEKRIKTFSISLPPPNVTGKLHIGHSAMLAYQDIMIRFHRMQGDKTLWLPGMDHAAIATQNAVERELKKEGKTRHDLGREKFLAKVNDFVAKSKDTIRKQLKAMGASLDWSREKFTLGEDLSRSVRVAFKRMYDDRLIYRGDRVVNWCPHCQSTLADDEVEYQEEKGKLYYIKYGPVTIATTRPETKLGDTGLAVHPDDKRYQKLIGKKLDVDLAGHKIKVKVFGDRAVNMEFGTGAIGVTPAHSLQDYQWAQKHDLEIIKVIDEQGKMTKAAGKYAGLDVLTARKRFSDDLEKAGQIEKIEDYTNNLSLCYRCNTPIEPLPSKQWFVDVNKKTSHGKSLKQLASEAVRSDQIKIIPERFTKTYFQWMDNLRDWCISRQIWYGHQIPVWYCGNEQKKMGFHEKVVPQLYQGKTKTYRLRDHGFSVGDRVAFENSQSEKIFGYGVIKNIEETTVGQIDLQDKAHRSTYDTVEELIAAFKKHHPDRKITPKTKAIIYTYKFSLDKPNKNGCGEIIVSVNKPNKCPNCKNSTLSQDPDTLDTWFSSSLWTFSTLGWPKKTDDLKNYHPTSVMETGYDILFFWIARMIIMSTYLLGEKPFDYVYLHGLVRTKEGKKMSKSDPETSVDPLDMIERFGADALRLSMIIGTSAGNDVRIYKEKIEGYRNFVNKLWNISRFILSAVKNPAYPKTAPRVKTLSDQWILEELEKTIEIVTKKIAGFEFSQAGEQLRYFTWDQLADWYLEIAKIEKNKDDILLWVLKRILILWHPFVPFVTEEIWQTAFAEENKLLMVEPWPEVQKDQTKAGQDFKKIQNVIIALRNFRAEYNIPPATIISISAKKNPLIEKEKKIIAKLARVKFSAVKKGIRLTIGQLDFTIPLGNLIDIEKERKRTGLELQTKKRYYESLNKKLTNRYFLQKAPREIVDREKTKKKELEEIIKKLTKKLKYL</sequence>
<dbReference type="PANTHER" id="PTHR11946:SF93">
    <property type="entry name" value="VALINE--TRNA LIGASE, CHLOROPLASTIC_MITOCHONDRIAL 2"/>
    <property type="match status" value="1"/>
</dbReference>
<dbReference type="Gene3D" id="3.40.50.620">
    <property type="entry name" value="HUPs"/>
    <property type="match status" value="3"/>
</dbReference>
<dbReference type="InterPro" id="IPR002303">
    <property type="entry name" value="Valyl-tRNA_ligase"/>
</dbReference>
<reference evidence="14 15" key="1">
    <citation type="submission" date="2017-09" db="EMBL/GenBank/DDBJ databases">
        <title>Depth-based differentiation of microbial function through sediment-hosted aquifers and enrichment of novel symbionts in the deep terrestrial subsurface.</title>
        <authorList>
            <person name="Probst A.J."/>
            <person name="Ladd B."/>
            <person name="Jarett J.K."/>
            <person name="Geller-Mcgrath D.E."/>
            <person name="Sieber C.M."/>
            <person name="Emerson J.B."/>
            <person name="Anantharaman K."/>
            <person name="Thomas B.C."/>
            <person name="Malmstrom R."/>
            <person name="Stieglmeier M."/>
            <person name="Klingl A."/>
            <person name="Woyke T."/>
            <person name="Ryan C.M."/>
            <person name="Banfield J.F."/>
        </authorList>
    </citation>
    <scope>NUCLEOTIDE SEQUENCE [LARGE SCALE GENOMIC DNA]</scope>
    <source>
        <strain evidence="14">CG08_land_8_20_14_0_20_40_16</strain>
    </source>
</reference>
<dbReference type="Pfam" id="PF10458">
    <property type="entry name" value="Val_tRNA-synt_C"/>
    <property type="match status" value="1"/>
</dbReference>
<dbReference type="AlphaFoldDB" id="A0A2H0YUM5"/>
<dbReference type="InterPro" id="IPR009008">
    <property type="entry name" value="Val/Leu/Ile-tRNA-synth_edit"/>
</dbReference>
<evidence type="ECO:0000259" key="11">
    <source>
        <dbReference type="Pfam" id="PF00133"/>
    </source>
</evidence>